<feature type="region of interest" description="Disordered" evidence="1">
    <location>
        <begin position="52"/>
        <end position="80"/>
    </location>
</feature>
<feature type="compositionally biased region" description="Basic residues" evidence="1">
    <location>
        <begin position="66"/>
        <end position="80"/>
    </location>
</feature>
<dbReference type="AlphaFoldDB" id="E4XNC1"/>
<evidence type="ECO:0000313" key="3">
    <source>
        <dbReference type="Proteomes" id="UP000001307"/>
    </source>
</evidence>
<name>E4XNC1_OIKDI</name>
<evidence type="ECO:0000256" key="1">
    <source>
        <dbReference type="SAM" id="MobiDB-lite"/>
    </source>
</evidence>
<reference evidence="2" key="1">
    <citation type="journal article" date="2010" name="Science">
        <title>Plasticity of animal genome architecture unmasked by rapid evolution of a pelagic tunicate.</title>
        <authorList>
            <person name="Denoeud F."/>
            <person name="Henriet S."/>
            <person name="Mungpakdee S."/>
            <person name="Aury J.M."/>
            <person name="Da Silva C."/>
            <person name="Brinkmann H."/>
            <person name="Mikhaleva J."/>
            <person name="Olsen L.C."/>
            <person name="Jubin C."/>
            <person name="Canestro C."/>
            <person name="Bouquet J.M."/>
            <person name="Danks G."/>
            <person name="Poulain J."/>
            <person name="Campsteijn C."/>
            <person name="Adamski M."/>
            <person name="Cross I."/>
            <person name="Yadetie F."/>
            <person name="Muffato M."/>
            <person name="Louis A."/>
            <person name="Butcher S."/>
            <person name="Tsagkogeorga G."/>
            <person name="Konrad A."/>
            <person name="Singh S."/>
            <person name="Jensen M.F."/>
            <person name="Cong E.H."/>
            <person name="Eikeseth-Otteraa H."/>
            <person name="Noel B."/>
            <person name="Anthouard V."/>
            <person name="Porcel B.M."/>
            <person name="Kachouri-Lafond R."/>
            <person name="Nishino A."/>
            <person name="Ugolini M."/>
            <person name="Chourrout P."/>
            <person name="Nishida H."/>
            <person name="Aasland R."/>
            <person name="Huzurbazar S."/>
            <person name="Westhof E."/>
            <person name="Delsuc F."/>
            <person name="Lehrach H."/>
            <person name="Reinhardt R."/>
            <person name="Weissenbach J."/>
            <person name="Roy S.W."/>
            <person name="Artiguenave F."/>
            <person name="Postlethwait J.H."/>
            <person name="Manak J.R."/>
            <person name="Thompson E.M."/>
            <person name="Jaillon O."/>
            <person name="Du Pasquier L."/>
            <person name="Boudinot P."/>
            <person name="Liberles D.A."/>
            <person name="Volff J.N."/>
            <person name="Philippe H."/>
            <person name="Lenhard B."/>
            <person name="Roest Crollius H."/>
            <person name="Wincker P."/>
            <person name="Chourrout D."/>
        </authorList>
    </citation>
    <scope>NUCLEOTIDE SEQUENCE [LARGE SCALE GENOMIC DNA]</scope>
</reference>
<keyword evidence="3" id="KW-1185">Reference proteome</keyword>
<accession>E4XNC1</accession>
<organism evidence="2">
    <name type="scientific">Oikopleura dioica</name>
    <name type="common">Tunicate</name>
    <dbReference type="NCBI Taxonomy" id="34765"/>
    <lineage>
        <taxon>Eukaryota</taxon>
        <taxon>Metazoa</taxon>
        <taxon>Chordata</taxon>
        <taxon>Tunicata</taxon>
        <taxon>Appendicularia</taxon>
        <taxon>Copelata</taxon>
        <taxon>Oikopleuridae</taxon>
        <taxon>Oikopleura</taxon>
    </lineage>
</organism>
<dbReference type="EMBL" id="FN653082">
    <property type="protein sequence ID" value="CBY11359.1"/>
    <property type="molecule type" value="Genomic_DNA"/>
</dbReference>
<evidence type="ECO:0000313" key="2">
    <source>
        <dbReference type="EMBL" id="CBY11359.1"/>
    </source>
</evidence>
<sequence>MKTKLLHRRRSRFLSDLFLFLRRKINNPIIRLQKMKALSWKILSRVKQMIKCKRKQSKQMNGNQKTTKKVKRKTSLKKAR</sequence>
<protein>
    <submittedName>
        <fullName evidence="2">Uncharacterized protein</fullName>
    </submittedName>
</protein>
<dbReference type="Proteomes" id="UP000001307">
    <property type="component" value="Unassembled WGS sequence"/>
</dbReference>
<gene>
    <name evidence="2" type="ORF">GSOID_T00015677001</name>
</gene>
<dbReference type="InParanoid" id="E4XNC1"/>
<proteinExistence type="predicted"/>